<organism evidence="1 2">
    <name type="scientific">Sphingomonas piscis</name>
    <dbReference type="NCBI Taxonomy" id="2714943"/>
    <lineage>
        <taxon>Bacteria</taxon>
        <taxon>Pseudomonadati</taxon>
        <taxon>Pseudomonadota</taxon>
        <taxon>Alphaproteobacteria</taxon>
        <taxon>Sphingomonadales</taxon>
        <taxon>Sphingomonadaceae</taxon>
        <taxon>Sphingomonas</taxon>
    </lineage>
</organism>
<dbReference type="RefSeq" id="WP_166410158.1">
    <property type="nucleotide sequence ID" value="NZ_CP049869.1"/>
</dbReference>
<dbReference type="AlphaFoldDB" id="A0A6G7YLZ3"/>
<dbReference type="Proteomes" id="UP000503222">
    <property type="component" value="Chromosome"/>
</dbReference>
<dbReference type="KEGG" id="spii:G7077_01375"/>
<keyword evidence="2" id="KW-1185">Reference proteome</keyword>
<accession>A0A6G7YLZ3</accession>
<evidence type="ECO:0000313" key="1">
    <source>
        <dbReference type="EMBL" id="QIK77763.1"/>
    </source>
</evidence>
<protein>
    <submittedName>
        <fullName evidence="1">Uncharacterized protein</fullName>
    </submittedName>
</protein>
<proteinExistence type="predicted"/>
<evidence type="ECO:0000313" key="2">
    <source>
        <dbReference type="Proteomes" id="UP000503222"/>
    </source>
</evidence>
<gene>
    <name evidence="1" type="ORF">G7077_01375</name>
</gene>
<sequence>MLDPSSTDRRAPPDPRQEARARRLEAMCGSRADRYTGSRIPTPAQAILLVRIGAALRTAPRVRLCIGHDPEGEQIRGWIDRTSFGLRSIFHRALSVLPIPRDPGDVLAAPGQATLRRMVRKADKLGITCRLVTSPEERSGRKERAAAFEKAHPNLRYRRRHPNLDGLDETELWIAAFAADGRALAVSVTPTSGNVGLLRFFRVLEASPDATLARYSMTAALAQVLSERGIRFLVDNVHPLSVSSSLRHFATMVGFRIMPATIDDGPVRAGERAI</sequence>
<reference evidence="1 2" key="1">
    <citation type="submission" date="2020-03" db="EMBL/GenBank/DDBJ databases">
        <title>Sphingomonas sp. nov., isolated from fish.</title>
        <authorList>
            <person name="Hyun D.-W."/>
            <person name="Bae J.-W."/>
        </authorList>
    </citation>
    <scope>NUCLEOTIDE SEQUENCE [LARGE SCALE GENOMIC DNA]</scope>
    <source>
        <strain evidence="1 2">HDW15B</strain>
    </source>
</reference>
<name>A0A6G7YLZ3_9SPHN</name>
<dbReference type="EMBL" id="CP049869">
    <property type="protein sequence ID" value="QIK77763.1"/>
    <property type="molecule type" value="Genomic_DNA"/>
</dbReference>